<keyword evidence="1" id="KW-0460">Magnesium</keyword>
<evidence type="ECO:0000313" key="6">
    <source>
        <dbReference type="Proteomes" id="UP000075324"/>
    </source>
</evidence>
<dbReference type="PATRIC" id="fig|153151.4.peg.3598"/>
<dbReference type="InterPro" id="IPR036551">
    <property type="entry name" value="Flavin_trans-like"/>
</dbReference>
<keyword evidence="1" id="KW-0479">Metal-binding</keyword>
<comment type="catalytic activity">
    <reaction evidence="1 2">
        <text>N-[(R)-4-phosphopantothenoyl]-L-cysteine + H(+) = (R)-4'-phosphopantetheine + CO2</text>
        <dbReference type="Rhea" id="RHEA:16793"/>
        <dbReference type="ChEBI" id="CHEBI:15378"/>
        <dbReference type="ChEBI" id="CHEBI:16526"/>
        <dbReference type="ChEBI" id="CHEBI:59458"/>
        <dbReference type="ChEBI" id="CHEBI:61723"/>
        <dbReference type="EC" id="4.1.1.36"/>
    </reaction>
</comment>
<evidence type="ECO:0000256" key="2">
    <source>
        <dbReference type="RuleBase" id="RU364078"/>
    </source>
</evidence>
<evidence type="ECO:0000259" key="4">
    <source>
        <dbReference type="Pfam" id="PF04127"/>
    </source>
</evidence>
<dbReference type="Proteomes" id="UP000075324">
    <property type="component" value="Unassembled WGS sequence"/>
</dbReference>
<dbReference type="SUPFAM" id="SSF52507">
    <property type="entry name" value="Homo-oligomeric flavin-containing Cys decarboxylases, HFCD"/>
    <property type="match status" value="1"/>
</dbReference>
<dbReference type="PANTHER" id="PTHR14359:SF6">
    <property type="entry name" value="PHOSPHOPANTOTHENOYLCYSTEINE DECARBOXYLASE"/>
    <property type="match status" value="1"/>
</dbReference>
<dbReference type="InterPro" id="IPR035929">
    <property type="entry name" value="CoaB-like_sf"/>
</dbReference>
<comment type="cofactor">
    <cofactor evidence="1">
        <name>Mg(2+)</name>
        <dbReference type="ChEBI" id="CHEBI:18420"/>
    </cofactor>
</comment>
<comment type="function">
    <text evidence="1">Catalyzes two sequential steps in the biosynthesis of coenzyme A. In the first step cysteine is conjugated to 4'-phosphopantothenate to form 4-phosphopantothenoylcysteine. In the second step the latter compound is decarboxylated to form 4'-phosphopantotheine.</text>
</comment>
<sequence>MVNGKNILLCVTGGIAAYKAAALTSQLTQRGANVKVMMSEAACQFITPLTFQALSRNEVYVDTFEEKNPAVIAHIDVADWADLVLVAPATANTIGKLANGIADNMITTTLLATKAPVWIAPAMNVHMYEHPAVQANIETLYRFGYRFIEPSEGYLACGYVGKGRLEEPEKIIDNIETYFASLNPFLKGKKVLVTAGPTREKLDPVRFFSNRSTGKMGYAIAEAAARFGAEVTLISGPTELDAPANVETVRVESAQEMYEAVMDRFPHVDIVIKTAAVADYRPKHVFDQKIKKQPGDYVIEMERTVDILKTLGEQKTTQILVGFAAETDHVEEYARQKLENKRLDLVVANNVSEEGAGFAGDTNIVTIFKRDGSVRSLPLLPKKQVAEEILKEIHHYIEAIR</sequence>
<keyword evidence="1 2" id="KW-0456">Lyase</keyword>
<feature type="binding site" evidence="1">
    <location>
        <position position="337"/>
    </location>
    <ligand>
        <name>CTP</name>
        <dbReference type="ChEBI" id="CHEBI:37563"/>
    </ligand>
</feature>
<dbReference type="GO" id="GO:0015937">
    <property type="term" value="P:coenzyme A biosynthetic process"/>
    <property type="evidence" value="ECO:0007669"/>
    <property type="project" value="UniProtKB-UniRule"/>
</dbReference>
<dbReference type="GeneID" id="94900732"/>
<dbReference type="GO" id="GO:0004633">
    <property type="term" value="F:phosphopantothenoylcysteine decarboxylase activity"/>
    <property type="evidence" value="ECO:0007669"/>
    <property type="project" value="UniProtKB-UniRule"/>
</dbReference>
<reference evidence="5 6" key="1">
    <citation type="submission" date="2016-01" db="EMBL/GenBank/DDBJ databases">
        <title>Draft Genome Sequences of Seven Thermophilic Sporeformers Isolated from Foods.</title>
        <authorList>
            <person name="Berendsen E.M."/>
            <person name="Wells-Bennik M.H."/>
            <person name="Krawcyk A.O."/>
            <person name="De Jong A."/>
            <person name="Holsappel S."/>
            <person name="Eijlander R.T."/>
            <person name="Kuipers O.P."/>
        </authorList>
    </citation>
    <scope>NUCLEOTIDE SEQUENCE [LARGE SCALE GENOMIC DNA]</scope>
    <source>
        <strain evidence="5 6">B4110</strain>
    </source>
</reference>
<dbReference type="Pfam" id="PF02441">
    <property type="entry name" value="Flavoprotein"/>
    <property type="match status" value="1"/>
</dbReference>
<feature type="domain" description="DNA/pantothenate metabolism flavoprotein C-terminal" evidence="4">
    <location>
        <begin position="186"/>
        <end position="395"/>
    </location>
</feature>
<dbReference type="Gene3D" id="3.40.50.10300">
    <property type="entry name" value="CoaB-like"/>
    <property type="match status" value="1"/>
</dbReference>
<evidence type="ECO:0000259" key="3">
    <source>
        <dbReference type="Pfam" id="PF02441"/>
    </source>
</evidence>
<proteinExistence type="inferred from homology"/>
<dbReference type="GO" id="GO:0010181">
    <property type="term" value="F:FMN binding"/>
    <property type="evidence" value="ECO:0007669"/>
    <property type="project" value="UniProtKB-UniRule"/>
</dbReference>
<feature type="domain" description="Flavoprotein" evidence="3">
    <location>
        <begin position="5"/>
        <end position="175"/>
    </location>
</feature>
<dbReference type="AlphaFoldDB" id="A0A150MYV2"/>
<dbReference type="Pfam" id="PF04127">
    <property type="entry name" value="DFP"/>
    <property type="match status" value="1"/>
</dbReference>
<keyword evidence="1 2" id="KW-0285">Flavoprotein</keyword>
<accession>A0A150MYV2</accession>
<comment type="similarity">
    <text evidence="1 2">In the N-terminal section; belongs to the HFCD (homo-oligomeric flavin containing Cys decarboxylase) superfamily.</text>
</comment>
<dbReference type="UniPathway" id="UPA00241">
    <property type="reaction ID" value="UER00353"/>
</dbReference>
<dbReference type="EC" id="6.3.2.5" evidence="1"/>
<feature type="binding site" evidence="1">
    <location>
        <position position="341"/>
    </location>
    <ligand>
        <name>CTP</name>
        <dbReference type="ChEBI" id="CHEBI:37563"/>
    </ligand>
</feature>
<dbReference type="GO" id="GO:0071513">
    <property type="term" value="C:phosphopantothenoylcysteine decarboxylase complex"/>
    <property type="evidence" value="ECO:0007669"/>
    <property type="project" value="TreeGrafter"/>
</dbReference>
<feature type="binding site" evidence="1">
    <location>
        <position position="289"/>
    </location>
    <ligand>
        <name>CTP</name>
        <dbReference type="ChEBI" id="CHEBI:37563"/>
    </ligand>
</feature>
<feature type="binding site" evidence="1">
    <location>
        <position position="279"/>
    </location>
    <ligand>
        <name>CTP</name>
        <dbReference type="ChEBI" id="CHEBI:37563"/>
    </ligand>
</feature>
<dbReference type="EC" id="4.1.1.36" evidence="1"/>
<evidence type="ECO:0000313" key="5">
    <source>
        <dbReference type="EMBL" id="KYD29641.1"/>
    </source>
</evidence>
<comment type="caution">
    <text evidence="1">Lacks conserved residue(s) required for the propagation of feature annotation.</text>
</comment>
<comment type="catalytic activity">
    <reaction evidence="1 2">
        <text>(R)-4'-phosphopantothenate + L-cysteine + CTP = N-[(R)-4-phosphopantothenoyl]-L-cysteine + CMP + diphosphate + H(+)</text>
        <dbReference type="Rhea" id="RHEA:19397"/>
        <dbReference type="ChEBI" id="CHEBI:10986"/>
        <dbReference type="ChEBI" id="CHEBI:15378"/>
        <dbReference type="ChEBI" id="CHEBI:33019"/>
        <dbReference type="ChEBI" id="CHEBI:35235"/>
        <dbReference type="ChEBI" id="CHEBI:37563"/>
        <dbReference type="ChEBI" id="CHEBI:59458"/>
        <dbReference type="ChEBI" id="CHEBI:60377"/>
        <dbReference type="EC" id="6.3.2.5"/>
    </reaction>
</comment>
<dbReference type="SUPFAM" id="SSF102645">
    <property type="entry name" value="CoaB-like"/>
    <property type="match status" value="1"/>
</dbReference>
<keyword evidence="1 2" id="KW-0210">Decarboxylase</keyword>
<evidence type="ECO:0000256" key="1">
    <source>
        <dbReference type="HAMAP-Rule" id="MF_02225"/>
    </source>
</evidence>
<dbReference type="InterPro" id="IPR005252">
    <property type="entry name" value="CoaBC"/>
</dbReference>
<comment type="similarity">
    <text evidence="1 2">In the C-terminal section; belongs to the PPC synthetase family.</text>
</comment>
<dbReference type="RefSeq" id="WP_015863394.1">
    <property type="nucleotide sequence ID" value="NZ_CP070511.1"/>
</dbReference>
<dbReference type="NCBIfam" id="TIGR00521">
    <property type="entry name" value="coaBC_dfp"/>
    <property type="match status" value="1"/>
</dbReference>
<comment type="pathway">
    <text evidence="1 2">Cofactor biosynthesis; coenzyme A biosynthesis; CoA from (R)-pantothenate: step 3/5.</text>
</comment>
<feature type="region of interest" description="Phosphopantothenoylcysteine decarboxylase" evidence="1">
    <location>
        <begin position="1"/>
        <end position="190"/>
    </location>
</feature>
<feature type="region of interest" description="Phosphopantothenate--cysteine ligase" evidence="1">
    <location>
        <begin position="191"/>
        <end position="401"/>
    </location>
</feature>
<protein>
    <recommendedName>
        <fullName evidence="1">Coenzyme A biosynthesis bifunctional protein CoaBC</fullName>
    </recommendedName>
    <alternativeName>
        <fullName evidence="1">DNA/pantothenate metabolism flavoprotein</fullName>
    </alternativeName>
    <alternativeName>
        <fullName evidence="1">Phosphopantothenoylcysteine synthetase/decarboxylase</fullName>
        <shortName evidence="1">PPCS-PPCDC</shortName>
    </alternativeName>
    <domain>
        <recommendedName>
            <fullName evidence="1">Phosphopantothenoylcysteine decarboxylase</fullName>
            <shortName evidence="1">PPC decarboxylase</shortName>
            <shortName evidence="1">PPC-DC</shortName>
            <ecNumber evidence="1">4.1.1.36</ecNumber>
        </recommendedName>
        <alternativeName>
            <fullName evidence="1">CoaC</fullName>
        </alternativeName>
    </domain>
    <domain>
        <recommendedName>
            <fullName evidence="1">Phosphopantothenate--cysteine ligase</fullName>
            <ecNumber evidence="1">6.3.2.5</ecNumber>
        </recommendedName>
        <alternativeName>
            <fullName evidence="1">CoaB</fullName>
        </alternativeName>
        <alternativeName>
            <fullName evidence="1">Phosphopantothenoylcysteine synthetase</fullName>
            <shortName evidence="1">PPC synthetase</shortName>
            <shortName evidence="1">PPC-S</shortName>
        </alternativeName>
    </domain>
</protein>
<dbReference type="EMBL" id="LQYW01000062">
    <property type="protein sequence ID" value="KYD29641.1"/>
    <property type="molecule type" value="Genomic_DNA"/>
</dbReference>
<keyword evidence="1 2" id="KW-0288">FMN</keyword>
<comment type="pathway">
    <text evidence="1 2">Cofactor biosynthesis; coenzyme A biosynthesis; CoA from (R)-pantothenate: step 2/5.</text>
</comment>
<feature type="binding site" evidence="1">
    <location>
        <position position="323"/>
    </location>
    <ligand>
        <name>CTP</name>
        <dbReference type="ChEBI" id="CHEBI:37563"/>
    </ligand>
</feature>
<keyword evidence="1 2" id="KW-0436">Ligase</keyword>
<keyword evidence="1" id="KW-0511">Multifunctional enzyme</keyword>
<dbReference type="Gene3D" id="3.40.50.1950">
    <property type="entry name" value="Flavin prenyltransferase-like"/>
    <property type="match status" value="1"/>
</dbReference>
<organism evidence="5 6">
    <name type="scientific">Parageobacillus toebii</name>
    <dbReference type="NCBI Taxonomy" id="153151"/>
    <lineage>
        <taxon>Bacteria</taxon>
        <taxon>Bacillati</taxon>
        <taxon>Bacillota</taxon>
        <taxon>Bacilli</taxon>
        <taxon>Bacillales</taxon>
        <taxon>Anoxybacillaceae</taxon>
        <taxon>Parageobacillus</taxon>
    </lineage>
</organism>
<dbReference type="InterPro" id="IPR003382">
    <property type="entry name" value="Flavoprotein"/>
</dbReference>
<dbReference type="HAMAP" id="MF_02225">
    <property type="entry name" value="CoaBC"/>
    <property type="match status" value="1"/>
</dbReference>
<name>A0A150MYV2_9BACL</name>
<dbReference type="InterPro" id="IPR007085">
    <property type="entry name" value="DNA/pantothenate-metab_flavo_C"/>
</dbReference>
<dbReference type="GO" id="GO:0015941">
    <property type="term" value="P:pantothenate catabolic process"/>
    <property type="evidence" value="ECO:0007669"/>
    <property type="project" value="InterPro"/>
</dbReference>
<dbReference type="PANTHER" id="PTHR14359">
    <property type="entry name" value="HOMO-OLIGOMERIC FLAVIN CONTAINING CYS DECARBOXYLASE FAMILY"/>
    <property type="match status" value="1"/>
</dbReference>
<dbReference type="GO" id="GO:0004632">
    <property type="term" value="F:phosphopantothenate--cysteine ligase activity"/>
    <property type="evidence" value="ECO:0007669"/>
    <property type="project" value="UniProtKB-UniRule"/>
</dbReference>
<comment type="cofactor">
    <cofactor evidence="1">
        <name>FMN</name>
        <dbReference type="ChEBI" id="CHEBI:58210"/>
    </cofactor>
    <text evidence="1">Binds 1 FMN per subunit.</text>
</comment>
<feature type="active site" description="Proton donor" evidence="1">
    <location>
        <position position="157"/>
    </location>
</feature>
<comment type="caution">
    <text evidence="5">The sequence shown here is derived from an EMBL/GenBank/DDBJ whole genome shotgun (WGS) entry which is preliminary data.</text>
</comment>
<comment type="function">
    <text evidence="2">Catalyzes two steps in the biosynthesis of coenzyme A. In the first step cysteine is conjugated to 4'-phosphopantothenate to form 4-phosphopantothenoylcysteine, in the latter compound is decarboxylated to form 4'-phosphopantotheine.</text>
</comment>
<gene>
    <name evidence="1" type="primary">coaBC</name>
    <name evidence="5" type="ORF">B4110_1211</name>
</gene>
<dbReference type="GO" id="GO:0046872">
    <property type="term" value="F:metal ion binding"/>
    <property type="evidence" value="ECO:0007669"/>
    <property type="project" value="UniProtKB-KW"/>
</dbReference>